<keyword evidence="2" id="KW-1185">Reference proteome</keyword>
<protein>
    <submittedName>
        <fullName evidence="1">SPP1 family phage portal protein</fullName>
    </submittedName>
</protein>
<gene>
    <name evidence="1" type="ORF">HMPREF1092_03326</name>
</gene>
<organism evidence="1 2">
    <name type="scientific">Clostridium thermobutyricum</name>
    <dbReference type="NCBI Taxonomy" id="29372"/>
    <lineage>
        <taxon>Bacteria</taxon>
        <taxon>Bacillati</taxon>
        <taxon>Bacillota</taxon>
        <taxon>Clostridia</taxon>
        <taxon>Eubacteriales</taxon>
        <taxon>Clostridiaceae</taxon>
        <taxon>Clostridium</taxon>
    </lineage>
</organism>
<evidence type="ECO:0000313" key="2">
    <source>
        <dbReference type="Proteomes" id="UP000013097"/>
    </source>
</evidence>
<reference evidence="1 2" key="1">
    <citation type="submission" date="2013-01" db="EMBL/GenBank/DDBJ databases">
        <title>The Genome Sequence of Clostridium colicanis 209318.</title>
        <authorList>
            <consortium name="The Broad Institute Genome Sequencing Platform"/>
            <person name="Earl A."/>
            <person name="Ward D."/>
            <person name="Feldgarden M."/>
            <person name="Gevers D."/>
            <person name="Courvalin P."/>
            <person name="Lambert T."/>
            <person name="Walker B."/>
            <person name="Young S.K."/>
            <person name="Zeng Q."/>
            <person name="Gargeya S."/>
            <person name="Fitzgerald M."/>
            <person name="Haas B."/>
            <person name="Abouelleil A."/>
            <person name="Alvarado L."/>
            <person name="Arachchi H.M."/>
            <person name="Berlin A.M."/>
            <person name="Chapman S.B."/>
            <person name="Dewar J."/>
            <person name="Goldberg J."/>
            <person name="Griggs A."/>
            <person name="Gujja S."/>
            <person name="Hansen M."/>
            <person name="Howarth C."/>
            <person name="Imamovic A."/>
            <person name="Larimer J."/>
            <person name="McCowan C."/>
            <person name="Murphy C."/>
            <person name="Neiman D."/>
            <person name="Pearson M."/>
            <person name="Priest M."/>
            <person name="Roberts A."/>
            <person name="Saif S."/>
            <person name="Shea T."/>
            <person name="Sisk P."/>
            <person name="Sykes S."/>
            <person name="Wortman J."/>
            <person name="Nusbaum C."/>
            <person name="Birren B."/>
        </authorList>
    </citation>
    <scope>NUCLEOTIDE SEQUENCE [LARGE SCALE GENOMIC DNA]</scope>
    <source>
        <strain evidence="1 2">209318</strain>
    </source>
</reference>
<dbReference type="RefSeq" id="WP_002599766.1">
    <property type="nucleotide sequence ID" value="NZ_KB850960.1"/>
</dbReference>
<dbReference type="Pfam" id="PF05133">
    <property type="entry name" value="SPP1_portal"/>
    <property type="match status" value="1"/>
</dbReference>
<accession>N9XS50</accession>
<dbReference type="InterPro" id="IPR021145">
    <property type="entry name" value="Portal_protein_SPP1_Gp6-like"/>
</dbReference>
<dbReference type="EMBL" id="AGYT01000026">
    <property type="protein sequence ID" value="ENY98768.1"/>
    <property type="molecule type" value="Genomic_DNA"/>
</dbReference>
<comment type="caution">
    <text evidence="1">The sequence shown here is derived from an EMBL/GenBank/DDBJ whole genome shotgun (WGS) entry which is preliminary data.</text>
</comment>
<evidence type="ECO:0000313" key="1">
    <source>
        <dbReference type="EMBL" id="ENY98768.1"/>
    </source>
</evidence>
<dbReference type="HOGENOM" id="CLU_034083_2_0_9"/>
<dbReference type="AlphaFoldDB" id="N9XS50"/>
<name>N9XS50_9CLOT</name>
<sequence length="430" mass="49763">MSFDLSDQENLELVKTQYSTYISSTNFNLFQKMYDYYKGNTDAMANYKMITDRSNLKVNLNYIKKFIKEEVSYSVGNPIIYESRSSNKNFIDDIDYILGSWPSNHDSDLMKYLLIFAEVYELYYIDEDGDFNSKIIKPTEGFGFINNDGDLVFFINIRTDVITQKQFLDVYTDDFIYHFDTQFNQSEAPTNNIFGKVPVSVGQLTFETTDDSLYKDLKGLQDAYETNLSDISNEISDFRNAYLKFIGAQIEKDQAKEMKAMGIIQMPEGGNAEWLIKNINDLFIQNTLDRYEDKMYQIACHINANEKMQSNTSSLALRARLNSLENKCSLNEGAHKDILKNRIKFLCKFLSIKQNKTYDPKDIKIKYTANIPQDDLMMAQIFSQTPEGTISKQTARAQFTFVDNPVKEGQLCEQEQQEELNMTEPIHQGV</sequence>
<proteinExistence type="predicted"/>
<dbReference type="PATRIC" id="fig|999411.4.peg.3239"/>
<dbReference type="Proteomes" id="UP000013097">
    <property type="component" value="Unassembled WGS sequence"/>
</dbReference>
<dbReference type="eggNOG" id="ENOG502Z7Z6">
    <property type="taxonomic scope" value="Bacteria"/>
</dbReference>